<dbReference type="Proteomes" id="UP000216352">
    <property type="component" value="Unassembled WGS sequence"/>
</dbReference>
<dbReference type="STRING" id="1603886.GCA_001895165_01736"/>
<dbReference type="RefSeq" id="WP_072726586.1">
    <property type="nucleotide sequence ID" value="NZ_BDIS01000024.1"/>
</dbReference>
<dbReference type="Gene3D" id="3.40.50.10490">
    <property type="entry name" value="Glucose-6-phosphate isomerase like protein, domain 1"/>
    <property type="match status" value="1"/>
</dbReference>
<dbReference type="EMBL" id="MWWX01000005">
    <property type="protein sequence ID" value="OZG62204.1"/>
    <property type="molecule type" value="Genomic_DNA"/>
</dbReference>
<dbReference type="SUPFAM" id="SSF53697">
    <property type="entry name" value="SIS domain"/>
    <property type="match status" value="1"/>
</dbReference>
<evidence type="ECO:0000256" key="2">
    <source>
        <dbReference type="ARBA" id="ARBA00023125"/>
    </source>
</evidence>
<dbReference type="Gene3D" id="1.10.10.10">
    <property type="entry name" value="Winged helix-like DNA-binding domain superfamily/Winged helix DNA-binding domain"/>
    <property type="match status" value="1"/>
</dbReference>
<dbReference type="OrthoDB" id="370421at2"/>
<dbReference type="InterPro" id="IPR046348">
    <property type="entry name" value="SIS_dom_sf"/>
</dbReference>
<evidence type="ECO:0000256" key="1">
    <source>
        <dbReference type="ARBA" id="ARBA00023015"/>
    </source>
</evidence>
<evidence type="ECO:0000256" key="3">
    <source>
        <dbReference type="ARBA" id="ARBA00023163"/>
    </source>
</evidence>
<dbReference type="GO" id="GO:1901135">
    <property type="term" value="P:carbohydrate derivative metabolic process"/>
    <property type="evidence" value="ECO:0007669"/>
    <property type="project" value="InterPro"/>
</dbReference>
<name>A0A261FSN4_9BIFI</name>
<organism evidence="6 7">
    <name type="scientific">Bifidobacterium lemurum</name>
    <dbReference type="NCBI Taxonomy" id="1603886"/>
    <lineage>
        <taxon>Bacteria</taxon>
        <taxon>Bacillati</taxon>
        <taxon>Actinomycetota</taxon>
        <taxon>Actinomycetes</taxon>
        <taxon>Bifidobacteriales</taxon>
        <taxon>Bifidobacteriaceae</taxon>
        <taxon>Bifidobacterium</taxon>
    </lineage>
</organism>
<dbReference type="AlphaFoldDB" id="A0A261FSN4"/>
<evidence type="ECO:0000259" key="4">
    <source>
        <dbReference type="PROSITE" id="PS51071"/>
    </source>
</evidence>
<dbReference type="PROSITE" id="PS51071">
    <property type="entry name" value="HTH_RPIR"/>
    <property type="match status" value="1"/>
</dbReference>
<keyword evidence="1" id="KW-0805">Transcription regulation</keyword>
<sequence length="289" mass="31056">MHTLTGIRERIDHVYPNLRPAERAAASYVRNHIAQAAELTVGQLADAAHVSQPTVIRFARKLGFGGYRELRYALRHPEAEHRVAFDPLAGFDLNPWDSPDEVPAKAMAGISAVIDELRRALDITAFRKTCAALRAASLIDVYAVENSLTPATDLFTKLSYLGLPCRLNTDAYLQHIGAGHLTQDAVAVAISHSGTSADTVAALRLAKSAGAKTIAVTNTPSSPLAATADITLLTGTNEHTIHGNAIFSRVADVALVDMLYMGVLLSDYGRFSTALDESGRMIRDRAVSL</sequence>
<keyword evidence="3" id="KW-0804">Transcription</keyword>
<keyword evidence="2" id="KW-0238">DNA-binding</keyword>
<keyword evidence="7" id="KW-1185">Reference proteome</keyword>
<dbReference type="PROSITE" id="PS51464">
    <property type="entry name" value="SIS"/>
    <property type="match status" value="1"/>
</dbReference>
<evidence type="ECO:0000259" key="5">
    <source>
        <dbReference type="PROSITE" id="PS51464"/>
    </source>
</evidence>
<dbReference type="PANTHER" id="PTHR30514:SF1">
    <property type="entry name" value="HTH-TYPE TRANSCRIPTIONAL REGULATOR HEXR-RELATED"/>
    <property type="match status" value="1"/>
</dbReference>
<dbReference type="PANTHER" id="PTHR30514">
    <property type="entry name" value="GLUCOKINASE"/>
    <property type="match status" value="1"/>
</dbReference>
<dbReference type="Pfam" id="PF01380">
    <property type="entry name" value="SIS"/>
    <property type="match status" value="1"/>
</dbReference>
<dbReference type="InterPro" id="IPR001347">
    <property type="entry name" value="SIS_dom"/>
</dbReference>
<reference evidence="6 7" key="1">
    <citation type="journal article" date="2017" name="BMC Genomics">
        <title>Comparative genomic and phylogenomic analyses of the Bifidobacteriaceae family.</title>
        <authorList>
            <person name="Lugli G.A."/>
            <person name="Milani C."/>
            <person name="Turroni F."/>
            <person name="Duranti S."/>
            <person name="Mancabelli L."/>
            <person name="Mangifesta M."/>
            <person name="Ferrario C."/>
            <person name="Modesto M."/>
            <person name="Mattarelli P."/>
            <person name="Jiri K."/>
            <person name="van Sinderen D."/>
            <person name="Ventura M."/>
        </authorList>
    </citation>
    <scope>NUCLEOTIDE SEQUENCE [LARGE SCALE GENOMIC DNA]</scope>
    <source>
        <strain evidence="6 7">DSM 28807</strain>
    </source>
</reference>
<dbReference type="GO" id="GO:0003700">
    <property type="term" value="F:DNA-binding transcription factor activity"/>
    <property type="evidence" value="ECO:0007669"/>
    <property type="project" value="InterPro"/>
</dbReference>
<dbReference type="InterPro" id="IPR036388">
    <property type="entry name" value="WH-like_DNA-bd_sf"/>
</dbReference>
<comment type="caution">
    <text evidence="6">The sequence shown here is derived from an EMBL/GenBank/DDBJ whole genome shotgun (WGS) entry which is preliminary data.</text>
</comment>
<evidence type="ECO:0000313" key="6">
    <source>
        <dbReference type="EMBL" id="OZG62204.1"/>
    </source>
</evidence>
<gene>
    <name evidence="6" type="ORF">BLEM_0750</name>
</gene>
<dbReference type="InterPro" id="IPR009057">
    <property type="entry name" value="Homeodomain-like_sf"/>
</dbReference>
<dbReference type="GO" id="GO:0003677">
    <property type="term" value="F:DNA binding"/>
    <property type="evidence" value="ECO:0007669"/>
    <property type="project" value="UniProtKB-KW"/>
</dbReference>
<feature type="domain" description="HTH rpiR-type" evidence="4">
    <location>
        <begin position="5"/>
        <end position="81"/>
    </location>
</feature>
<protein>
    <submittedName>
        <fullName evidence="6">Fe-S cluster assembly protein HesB</fullName>
    </submittedName>
</protein>
<dbReference type="InterPro" id="IPR047640">
    <property type="entry name" value="RpiR-like"/>
</dbReference>
<dbReference type="Pfam" id="PF01418">
    <property type="entry name" value="HTH_6"/>
    <property type="match status" value="1"/>
</dbReference>
<evidence type="ECO:0000313" key="7">
    <source>
        <dbReference type="Proteomes" id="UP000216352"/>
    </source>
</evidence>
<dbReference type="GO" id="GO:0097367">
    <property type="term" value="F:carbohydrate derivative binding"/>
    <property type="evidence" value="ECO:0007669"/>
    <property type="project" value="InterPro"/>
</dbReference>
<dbReference type="CDD" id="cd05013">
    <property type="entry name" value="SIS_RpiR"/>
    <property type="match status" value="1"/>
</dbReference>
<feature type="domain" description="SIS" evidence="5">
    <location>
        <begin position="129"/>
        <end position="256"/>
    </location>
</feature>
<dbReference type="InterPro" id="IPR000281">
    <property type="entry name" value="HTH_RpiR"/>
</dbReference>
<accession>A0A261FSN4</accession>
<proteinExistence type="predicted"/>
<dbReference type="InterPro" id="IPR035472">
    <property type="entry name" value="RpiR-like_SIS"/>
</dbReference>
<dbReference type="SUPFAM" id="SSF46689">
    <property type="entry name" value="Homeodomain-like"/>
    <property type="match status" value="1"/>
</dbReference>